<dbReference type="SUPFAM" id="SSF57716">
    <property type="entry name" value="Glucocorticoid receptor-like (DNA-binding domain)"/>
    <property type="match status" value="1"/>
</dbReference>
<reference evidence="6 7" key="1">
    <citation type="submission" date="2020-04" db="EMBL/GenBank/DDBJ databases">
        <authorList>
            <person name="Wallbank WR R."/>
            <person name="Pardo Diaz C."/>
            <person name="Kozak K."/>
            <person name="Martin S."/>
            <person name="Jiggins C."/>
            <person name="Moest M."/>
            <person name="Warren A I."/>
            <person name="Byers J.R.P. K."/>
            <person name="Montejo-Kovacevich G."/>
            <person name="Yen C E."/>
        </authorList>
    </citation>
    <scope>NUCLEOTIDE SEQUENCE [LARGE SCALE GENOMIC DNA]</scope>
</reference>
<dbReference type="SMART" id="SM00980">
    <property type="entry name" value="THAP"/>
    <property type="match status" value="1"/>
</dbReference>
<dbReference type="GO" id="GO:0008270">
    <property type="term" value="F:zinc ion binding"/>
    <property type="evidence" value="ECO:0007669"/>
    <property type="project" value="UniProtKB-KW"/>
</dbReference>
<dbReference type="EMBL" id="CADEBC010000593">
    <property type="protein sequence ID" value="CAB3257873.1"/>
    <property type="molecule type" value="Genomic_DNA"/>
</dbReference>
<sequence>MKCYFGCLLSKVKVHCFPPAEYPYLEKFDQWTAVLSEADKKKGDKYIRNNIRFCDHHFADFYKTATGRLTKNAVPTLYT</sequence>
<dbReference type="InterPro" id="IPR006612">
    <property type="entry name" value="THAP_Znf"/>
</dbReference>
<keyword evidence="4" id="KW-0238">DNA-binding</keyword>
<evidence type="ECO:0000256" key="3">
    <source>
        <dbReference type="ARBA" id="ARBA00022833"/>
    </source>
</evidence>
<evidence type="ECO:0000259" key="5">
    <source>
        <dbReference type="SMART" id="SM00980"/>
    </source>
</evidence>
<evidence type="ECO:0000256" key="2">
    <source>
        <dbReference type="ARBA" id="ARBA00022771"/>
    </source>
</evidence>
<dbReference type="Pfam" id="PF05485">
    <property type="entry name" value="THAP"/>
    <property type="match status" value="1"/>
</dbReference>
<proteinExistence type="predicted"/>
<dbReference type="OrthoDB" id="7490359at2759"/>
<comment type="caution">
    <text evidence="6">The sequence shown here is derived from an EMBL/GenBank/DDBJ whole genome shotgun (WGS) entry which is preliminary data.</text>
</comment>
<accession>A0A8S1B5J2</accession>
<keyword evidence="3" id="KW-0862">Zinc</keyword>
<evidence type="ECO:0000256" key="1">
    <source>
        <dbReference type="ARBA" id="ARBA00022723"/>
    </source>
</evidence>
<evidence type="ECO:0000313" key="6">
    <source>
        <dbReference type="EMBL" id="CAB3257873.1"/>
    </source>
</evidence>
<feature type="non-terminal residue" evidence="6">
    <location>
        <position position="1"/>
    </location>
</feature>
<keyword evidence="1" id="KW-0479">Metal-binding</keyword>
<name>A0A8S1B5J2_ARCPL</name>
<evidence type="ECO:0000313" key="7">
    <source>
        <dbReference type="Proteomes" id="UP000494106"/>
    </source>
</evidence>
<organism evidence="6 7">
    <name type="scientific">Arctia plantaginis</name>
    <name type="common">Wood tiger moth</name>
    <name type="synonym">Phalaena plantaginis</name>
    <dbReference type="NCBI Taxonomy" id="874455"/>
    <lineage>
        <taxon>Eukaryota</taxon>
        <taxon>Metazoa</taxon>
        <taxon>Ecdysozoa</taxon>
        <taxon>Arthropoda</taxon>
        <taxon>Hexapoda</taxon>
        <taxon>Insecta</taxon>
        <taxon>Pterygota</taxon>
        <taxon>Neoptera</taxon>
        <taxon>Endopterygota</taxon>
        <taxon>Lepidoptera</taxon>
        <taxon>Glossata</taxon>
        <taxon>Ditrysia</taxon>
        <taxon>Noctuoidea</taxon>
        <taxon>Erebidae</taxon>
        <taxon>Arctiinae</taxon>
        <taxon>Arctia</taxon>
    </lineage>
</organism>
<keyword evidence="2" id="KW-0863">Zinc-finger</keyword>
<protein>
    <recommendedName>
        <fullName evidence="5">THAP-type domain-containing protein</fullName>
    </recommendedName>
</protein>
<feature type="domain" description="THAP-type" evidence="5">
    <location>
        <begin position="1"/>
        <end position="79"/>
    </location>
</feature>
<evidence type="ECO:0000256" key="4">
    <source>
        <dbReference type="ARBA" id="ARBA00023125"/>
    </source>
</evidence>
<dbReference type="GO" id="GO:0003677">
    <property type="term" value="F:DNA binding"/>
    <property type="evidence" value="ECO:0007669"/>
    <property type="project" value="UniProtKB-KW"/>
</dbReference>
<gene>
    <name evidence="6" type="ORF">APLA_LOCUS16227</name>
</gene>
<dbReference type="Proteomes" id="UP000494106">
    <property type="component" value="Unassembled WGS sequence"/>
</dbReference>
<keyword evidence="7" id="KW-1185">Reference proteome</keyword>
<dbReference type="AlphaFoldDB" id="A0A8S1B5J2"/>